<sequence length="147" mass="16797">MEEKRNITISLQEAREWYKSNNKALREIALKAYSENELAGYEYMKGQISLIKIACELPYSERGKWDTLHKLAIMAKYYNGDWKMEAGRIGYFIGKVTSHGPIVTKLGDNLAILRHETAQYAGVVYFQKAQDAKDAADLLGDELKLLF</sequence>
<accession>A0AAF0IQU0</accession>
<proteinExistence type="predicted"/>
<keyword evidence="2" id="KW-1185">Reference proteome</keyword>
<dbReference type="EMBL" id="OQ198718">
    <property type="protein sequence ID" value="WEY17603.1"/>
    <property type="molecule type" value="Genomic_DNA"/>
</dbReference>
<evidence type="ECO:0000313" key="2">
    <source>
        <dbReference type="Proteomes" id="UP001225300"/>
    </source>
</evidence>
<dbReference type="Proteomes" id="UP001225300">
    <property type="component" value="Segment"/>
</dbReference>
<reference evidence="1" key="1">
    <citation type="journal article" date="2023" name="bioRxiv">
        <title>Novel crAssphage isolates exhibit conserved gene order and purifying selection of the host specificity protein.</title>
        <authorList>
            <person name="Papudeshi B."/>
            <person name="Vega A.A."/>
            <person name="Souza C."/>
            <person name="Giles S.K."/>
            <person name="Mallawaarachchi V."/>
            <person name="Roach M.J."/>
            <person name="An M."/>
            <person name="Jacobson N."/>
            <person name="McNair K."/>
            <person name="Mora M.F."/>
            <person name="Pastrana K."/>
            <person name="Leigh C."/>
            <person name="Cram C."/>
            <person name="Plewa W.S."/>
            <person name="Grigson S.R."/>
            <person name="Bouras G."/>
            <person name="Decewicz P."/>
            <person name="Luque A."/>
            <person name="Droit L."/>
            <person name="Handley S.A."/>
            <person name="Segall A.M."/>
            <person name="Dinsdale E.A."/>
            <person name="Edwards R.A."/>
        </authorList>
    </citation>
    <scope>NUCLEOTIDE SEQUENCE</scope>
    <source>
        <strain evidence="1">Bc03</strain>
    </source>
</reference>
<name>A0AAF0IQU0_9CAUD</name>
<organism evidence="1 2">
    <name type="scientific">Kolpuevirus sp. 'frurule'</name>
    <dbReference type="NCBI Taxonomy" id="3028514"/>
    <lineage>
        <taxon>Viruses</taxon>
        <taxon>Duplodnaviria</taxon>
        <taxon>Heunggongvirae</taxon>
        <taxon>Uroviricota</taxon>
        <taxon>Caudoviricetes</taxon>
        <taxon>Crassvirales</taxon>
        <taxon>Steigviridae</taxon>
        <taxon>Asinivirinae</taxon>
        <taxon>Kolpuevirus</taxon>
    </lineage>
</organism>
<protein>
    <submittedName>
        <fullName evidence="1">Uncharacterized protein</fullName>
    </submittedName>
</protein>
<evidence type="ECO:0000313" key="1">
    <source>
        <dbReference type="EMBL" id="WEY17603.1"/>
    </source>
</evidence>